<keyword evidence="2" id="KW-0413">Isomerase</keyword>
<name>A0A7J6QMR7_PEROL</name>
<accession>A0A7J6QMR7</accession>
<dbReference type="EMBL" id="JABANM010028617">
    <property type="protein sequence ID" value="KAF4709431.1"/>
    <property type="molecule type" value="Genomic_DNA"/>
</dbReference>
<feature type="region of interest" description="Disordered" evidence="1">
    <location>
        <begin position="124"/>
        <end position="167"/>
    </location>
</feature>
<sequence length="167" mass="19012">MIRYKRREKRGKKAYQELDVFMHEEASKAHEREEEGPEVVNGESSTSARAAAEDTEITAEPGTLAETMQFAFGEDTGALGADGDAFGGADWLHGRDTSAHSKGLKFAIDSTRAYQLDEERAQKVLEVYDPLDPNAGPPKERREENRPKRPRRDDDDERNDRHHRHHR</sequence>
<evidence type="ECO:0000256" key="1">
    <source>
        <dbReference type="SAM" id="MobiDB-lite"/>
    </source>
</evidence>
<comment type="caution">
    <text evidence="2">The sequence shown here is derived from an EMBL/GenBank/DDBJ whole genome shotgun (WGS) entry which is preliminary data.</text>
</comment>
<feature type="compositionally biased region" description="Basic and acidic residues" evidence="1">
    <location>
        <begin position="22"/>
        <end position="33"/>
    </location>
</feature>
<proteinExistence type="predicted"/>
<feature type="region of interest" description="Disordered" evidence="1">
    <location>
        <begin position="22"/>
        <end position="101"/>
    </location>
</feature>
<gene>
    <name evidence="2" type="primary">CWC27_5</name>
    <name evidence="2" type="ORF">FOZ62_028936</name>
</gene>
<evidence type="ECO:0000313" key="3">
    <source>
        <dbReference type="Proteomes" id="UP000574390"/>
    </source>
</evidence>
<feature type="compositionally biased region" description="Low complexity" evidence="1">
    <location>
        <begin position="73"/>
        <end position="90"/>
    </location>
</feature>
<feature type="compositionally biased region" description="Basic and acidic residues" evidence="1">
    <location>
        <begin position="138"/>
        <end position="153"/>
    </location>
</feature>
<dbReference type="Proteomes" id="UP000574390">
    <property type="component" value="Unassembled WGS sequence"/>
</dbReference>
<dbReference type="AlphaFoldDB" id="A0A7J6QMR7"/>
<dbReference type="GO" id="GO:0016853">
    <property type="term" value="F:isomerase activity"/>
    <property type="evidence" value="ECO:0007669"/>
    <property type="project" value="UniProtKB-KW"/>
</dbReference>
<protein>
    <submittedName>
        <fullName evidence="2">Peptidyl-prolyl isomerase cwc27</fullName>
    </submittedName>
</protein>
<organism evidence="2 3">
    <name type="scientific">Perkinsus olseni</name>
    <name type="common">Perkinsus atlanticus</name>
    <dbReference type="NCBI Taxonomy" id="32597"/>
    <lineage>
        <taxon>Eukaryota</taxon>
        <taxon>Sar</taxon>
        <taxon>Alveolata</taxon>
        <taxon>Perkinsozoa</taxon>
        <taxon>Perkinsea</taxon>
        <taxon>Perkinsida</taxon>
        <taxon>Perkinsidae</taxon>
        <taxon>Perkinsus</taxon>
    </lineage>
</organism>
<reference evidence="2 3" key="1">
    <citation type="submission" date="2020-04" db="EMBL/GenBank/DDBJ databases">
        <title>Perkinsus olseni comparative genomics.</title>
        <authorList>
            <person name="Bogema D.R."/>
        </authorList>
    </citation>
    <scope>NUCLEOTIDE SEQUENCE [LARGE SCALE GENOMIC DNA]</scope>
    <source>
        <strain evidence="2">ATCC PRA-205</strain>
    </source>
</reference>
<evidence type="ECO:0000313" key="2">
    <source>
        <dbReference type="EMBL" id="KAF4709431.1"/>
    </source>
</evidence>